<keyword evidence="2 6" id="KW-0378">Hydrolase</keyword>
<dbReference type="Proteomes" id="UP000193944">
    <property type="component" value="Unassembled WGS sequence"/>
</dbReference>
<feature type="domain" description="Carboxylesterase type B" evidence="5">
    <location>
        <begin position="114"/>
        <end position="196"/>
    </location>
</feature>
<accession>A0A1Y1XB83</accession>
<protein>
    <submittedName>
        <fullName evidence="6">Alpha/beta-hydrolase</fullName>
    </submittedName>
</protein>
<dbReference type="Gene3D" id="3.40.50.1820">
    <property type="entry name" value="alpha/beta hydrolase"/>
    <property type="match status" value="1"/>
</dbReference>
<evidence type="ECO:0000256" key="4">
    <source>
        <dbReference type="SAM" id="Phobius"/>
    </source>
</evidence>
<feature type="compositionally biased region" description="Low complexity" evidence="3">
    <location>
        <begin position="202"/>
        <end position="211"/>
    </location>
</feature>
<dbReference type="GO" id="GO:0016787">
    <property type="term" value="F:hydrolase activity"/>
    <property type="evidence" value="ECO:0007669"/>
    <property type="project" value="UniProtKB-KW"/>
</dbReference>
<dbReference type="InterPro" id="IPR029058">
    <property type="entry name" value="AB_hydrolase_fold"/>
</dbReference>
<evidence type="ECO:0000256" key="2">
    <source>
        <dbReference type="ARBA" id="ARBA00022801"/>
    </source>
</evidence>
<keyword evidence="4" id="KW-0812">Transmembrane</keyword>
<feature type="transmembrane region" description="Helical" evidence="4">
    <location>
        <begin position="694"/>
        <end position="713"/>
    </location>
</feature>
<sequence>MMHPENVSESSNLLTHAIEQDYNESMEEDQIEEEDFDIQTMPTMKEKKRSKKTIICLGLLLVLILIGIGVAFIFFSPQKFRINENTEDNVKAAYSFDFKLNKPIDGTYNETLAVKCQNGIFVGNLEGNILSYKGIPYAKPPTGNLRWKPPVKPEDSLNTFEAYNFGYSPIQTQWDNEPASYYEQSEDCLTLNIWINTGEIISTSDSSSNNSDDNKSDLTSKDSDNKSDSSSTSSSSSTTSPSTTTSSSTSSSSSSSPTSTSESNSTTKNNKREVNTKKPVMVYIYGGSYGWGGTVDPMYNGSNFVKEHPDILLVTINYRLGIMGFIDFSKVKGGEDYKESGNLGLLDQIQALKWIKENIIGFGGDPDNITIFGDSAGASSVSILAVMPEAKGLFKRIIAQSGTISLTYSKKECEKLTKLLLQEANADTMDDLLTLTEDTLKEINIKLNDYNNFPERDGIILPENLYEVYQNGTSKDIDILIGTNKDESRYWLRAFGNEYLAQMAIPILYENDMKEVSDEDKESADKFVRLQEYSYPWSISEFYNELLFRIPAIEQAINHSKNGGNVYVYYWTYPVTSKELDTSHSVELAYIMDNLNQTKILSKNKNKNVINQELATSVQSMWVNFAKTGNPSVGNTTWDKFEPDLKQTMILGEKVEMKSNLLEEQYILIKPLLKYNFNGCYTDLNYNVNYVQKVIIGSICILLALIILPILLCKRKRI</sequence>
<dbReference type="InterPro" id="IPR050309">
    <property type="entry name" value="Type-B_Carboxylest/Lipase"/>
</dbReference>
<dbReference type="STRING" id="1754192.A0A1Y1XB83"/>
<evidence type="ECO:0000313" key="7">
    <source>
        <dbReference type="Proteomes" id="UP000193944"/>
    </source>
</evidence>
<dbReference type="PANTHER" id="PTHR11559">
    <property type="entry name" value="CARBOXYLESTERASE"/>
    <property type="match status" value="1"/>
</dbReference>
<dbReference type="EMBL" id="MCFG01000083">
    <property type="protein sequence ID" value="ORX82975.1"/>
    <property type="molecule type" value="Genomic_DNA"/>
</dbReference>
<dbReference type="Pfam" id="PF00135">
    <property type="entry name" value="COesterase"/>
    <property type="match status" value="2"/>
</dbReference>
<gene>
    <name evidence="6" type="ORF">BCR32DRAFT_267279</name>
</gene>
<name>A0A1Y1XB83_9FUNG</name>
<evidence type="ECO:0000313" key="6">
    <source>
        <dbReference type="EMBL" id="ORX82975.1"/>
    </source>
</evidence>
<dbReference type="OrthoDB" id="2134434at2759"/>
<dbReference type="PROSITE" id="PS00122">
    <property type="entry name" value="CARBOXYLESTERASE_B_1"/>
    <property type="match status" value="1"/>
</dbReference>
<feature type="compositionally biased region" description="Basic and acidic residues" evidence="3">
    <location>
        <begin position="212"/>
        <end position="227"/>
    </location>
</feature>
<dbReference type="SUPFAM" id="SSF53474">
    <property type="entry name" value="alpha/beta-Hydrolases"/>
    <property type="match status" value="1"/>
</dbReference>
<evidence type="ECO:0000259" key="5">
    <source>
        <dbReference type="Pfam" id="PF00135"/>
    </source>
</evidence>
<keyword evidence="7" id="KW-1185">Reference proteome</keyword>
<feature type="transmembrane region" description="Helical" evidence="4">
    <location>
        <begin position="54"/>
        <end position="75"/>
    </location>
</feature>
<organism evidence="6 7">
    <name type="scientific">Anaeromyces robustus</name>
    <dbReference type="NCBI Taxonomy" id="1754192"/>
    <lineage>
        <taxon>Eukaryota</taxon>
        <taxon>Fungi</taxon>
        <taxon>Fungi incertae sedis</taxon>
        <taxon>Chytridiomycota</taxon>
        <taxon>Chytridiomycota incertae sedis</taxon>
        <taxon>Neocallimastigomycetes</taxon>
        <taxon>Neocallimastigales</taxon>
        <taxon>Neocallimastigaceae</taxon>
        <taxon>Anaeromyces</taxon>
    </lineage>
</organism>
<dbReference type="InterPro" id="IPR019826">
    <property type="entry name" value="Carboxylesterase_B_AS"/>
</dbReference>
<keyword evidence="4" id="KW-0472">Membrane</keyword>
<evidence type="ECO:0000256" key="3">
    <source>
        <dbReference type="SAM" id="MobiDB-lite"/>
    </source>
</evidence>
<reference evidence="6 7" key="1">
    <citation type="submission" date="2016-08" db="EMBL/GenBank/DDBJ databases">
        <title>A Parts List for Fungal Cellulosomes Revealed by Comparative Genomics.</title>
        <authorList>
            <consortium name="DOE Joint Genome Institute"/>
            <person name="Haitjema C.H."/>
            <person name="Gilmore S.P."/>
            <person name="Henske J.K."/>
            <person name="Solomon K.V."/>
            <person name="De Groot R."/>
            <person name="Kuo A."/>
            <person name="Mondo S.J."/>
            <person name="Salamov A.A."/>
            <person name="Labutti K."/>
            <person name="Zhao Z."/>
            <person name="Chiniquy J."/>
            <person name="Barry K."/>
            <person name="Brewer H.M."/>
            <person name="Purvine S.O."/>
            <person name="Wright A.T."/>
            <person name="Boxma B."/>
            <person name="Van Alen T."/>
            <person name="Hackstein J.H."/>
            <person name="Baker S.E."/>
            <person name="Grigoriev I.V."/>
            <person name="O'Malley M.A."/>
        </authorList>
    </citation>
    <scope>NUCLEOTIDE SEQUENCE [LARGE SCALE GENOMIC DNA]</scope>
    <source>
        <strain evidence="6 7">S4</strain>
    </source>
</reference>
<evidence type="ECO:0000256" key="1">
    <source>
        <dbReference type="ARBA" id="ARBA00005964"/>
    </source>
</evidence>
<comment type="similarity">
    <text evidence="1">Belongs to the type-B carboxylesterase/lipase family.</text>
</comment>
<reference evidence="6 7" key="2">
    <citation type="submission" date="2016-08" db="EMBL/GenBank/DDBJ databases">
        <title>Pervasive Adenine N6-methylation of Active Genes in Fungi.</title>
        <authorList>
            <consortium name="DOE Joint Genome Institute"/>
            <person name="Mondo S.J."/>
            <person name="Dannebaum R.O."/>
            <person name="Kuo R.C."/>
            <person name="Labutti K."/>
            <person name="Haridas S."/>
            <person name="Kuo A."/>
            <person name="Salamov A."/>
            <person name="Ahrendt S.R."/>
            <person name="Lipzen A."/>
            <person name="Sullivan W."/>
            <person name="Andreopoulos W.B."/>
            <person name="Clum A."/>
            <person name="Lindquist E."/>
            <person name="Daum C."/>
            <person name="Ramamoorthy G.K."/>
            <person name="Gryganskyi A."/>
            <person name="Culley D."/>
            <person name="Magnuson J.K."/>
            <person name="James T.Y."/>
            <person name="O'Malley M.A."/>
            <person name="Stajich J.E."/>
            <person name="Spatafora J.W."/>
            <person name="Visel A."/>
            <person name="Grigoriev I.V."/>
        </authorList>
    </citation>
    <scope>NUCLEOTIDE SEQUENCE [LARGE SCALE GENOMIC DNA]</scope>
    <source>
        <strain evidence="6 7">S4</strain>
    </source>
</reference>
<dbReference type="InterPro" id="IPR002018">
    <property type="entry name" value="CarbesteraseB"/>
</dbReference>
<keyword evidence="4" id="KW-1133">Transmembrane helix</keyword>
<dbReference type="AlphaFoldDB" id="A0A1Y1XB83"/>
<feature type="compositionally biased region" description="Low complexity" evidence="3">
    <location>
        <begin position="228"/>
        <end position="268"/>
    </location>
</feature>
<feature type="region of interest" description="Disordered" evidence="3">
    <location>
        <begin position="202"/>
        <end position="273"/>
    </location>
</feature>
<feature type="domain" description="Carboxylesterase type B" evidence="5">
    <location>
        <begin position="270"/>
        <end position="666"/>
    </location>
</feature>
<proteinExistence type="inferred from homology"/>
<comment type="caution">
    <text evidence="6">The sequence shown here is derived from an EMBL/GenBank/DDBJ whole genome shotgun (WGS) entry which is preliminary data.</text>
</comment>